<evidence type="ECO:0000256" key="10">
    <source>
        <dbReference type="SAM" id="MobiDB-lite"/>
    </source>
</evidence>
<keyword evidence="7" id="KW-0206">Cytoskeleton</keyword>
<comment type="caution">
    <text evidence="13">The sequence shown here is derived from an EMBL/GenBank/DDBJ whole genome shotgun (WGS) entry which is preliminary data.</text>
</comment>
<keyword evidence="3" id="KW-0963">Cytoplasm</keyword>
<dbReference type="InterPro" id="IPR027328">
    <property type="entry name" value="MAPRE"/>
</dbReference>
<comment type="subcellular location">
    <subcellularLocation>
        <location evidence="1">Cytoplasm</location>
        <location evidence="1">Cytoskeleton</location>
    </subcellularLocation>
</comment>
<dbReference type="Pfam" id="PF00307">
    <property type="entry name" value="CH"/>
    <property type="match status" value="1"/>
</dbReference>
<dbReference type="InterPro" id="IPR036133">
    <property type="entry name" value="EB1_C_sf"/>
</dbReference>
<dbReference type="InterPro" id="IPR001715">
    <property type="entry name" value="CH_dom"/>
</dbReference>
<gene>
    <name evidence="13" type="ORF">KR093_008056</name>
</gene>
<dbReference type="AlphaFoldDB" id="A0AAD4KE28"/>
<evidence type="ECO:0000256" key="3">
    <source>
        <dbReference type="ARBA" id="ARBA00022490"/>
    </source>
</evidence>
<evidence type="ECO:0008006" key="15">
    <source>
        <dbReference type="Google" id="ProtNLM"/>
    </source>
</evidence>
<keyword evidence="8" id="KW-0131">Cell cycle</keyword>
<evidence type="ECO:0000313" key="13">
    <source>
        <dbReference type="EMBL" id="KAH8387575.1"/>
    </source>
</evidence>
<dbReference type="PROSITE" id="PS51230">
    <property type="entry name" value="EB1_C"/>
    <property type="match status" value="1"/>
</dbReference>
<dbReference type="GO" id="GO:0005874">
    <property type="term" value="C:microtubule"/>
    <property type="evidence" value="ECO:0007669"/>
    <property type="project" value="UniProtKB-KW"/>
</dbReference>
<evidence type="ECO:0000313" key="14">
    <source>
        <dbReference type="Proteomes" id="UP001200034"/>
    </source>
</evidence>
<protein>
    <recommendedName>
        <fullName evidence="15">Microtubule-associated protein RP/EB family member 1</fullName>
    </recommendedName>
</protein>
<keyword evidence="4" id="KW-0132">Cell division</keyword>
<keyword evidence="5 9" id="KW-0493">Microtubule</keyword>
<dbReference type="InterPro" id="IPR036872">
    <property type="entry name" value="CH_dom_sf"/>
</dbReference>
<sequence length="251" mass="28633">AKTRMAVNVHSTNVSAQNWSRHEMLSWVNAQLQSEFRKIEELCTGAAYCQFMDMMFPHSVAIKRIKFRANQEHEFVHNFKLLQASFQKNIVKKEIPIERLIKGRFQDNFEFLQWFRKFFNANYNGKAYNALAARDGAAMGYGQSAIGCGIHKQPTPIYGGGGRLRTINTDAVVQQHQQQEQSISRSSSQLSNSSGSAEDTKMQSMKAYLAKTEEERNLYDAKLREVRTICAKHSNENDNSLAQKIVSILDE</sequence>
<dbReference type="PANTHER" id="PTHR10623">
    <property type="entry name" value="MICROTUBULE-ASSOCIATED PROTEIN RP/EB FAMILY MEMBER"/>
    <property type="match status" value="1"/>
</dbReference>
<dbReference type="InterPro" id="IPR004953">
    <property type="entry name" value="EB1_C"/>
</dbReference>
<dbReference type="PROSITE" id="PS50021">
    <property type="entry name" value="CH"/>
    <property type="match status" value="1"/>
</dbReference>
<evidence type="ECO:0000256" key="6">
    <source>
        <dbReference type="ARBA" id="ARBA00022776"/>
    </source>
</evidence>
<evidence type="ECO:0000256" key="8">
    <source>
        <dbReference type="ARBA" id="ARBA00023306"/>
    </source>
</evidence>
<feature type="domain" description="EB1 C-terminal" evidence="12">
    <location>
        <begin position="187"/>
        <end position="251"/>
    </location>
</feature>
<keyword evidence="14" id="KW-1185">Reference proteome</keyword>
<evidence type="ECO:0000259" key="12">
    <source>
        <dbReference type="PROSITE" id="PS51230"/>
    </source>
</evidence>
<proteinExistence type="inferred from homology"/>
<name>A0AAD4KE28_9MUSC</name>
<dbReference type="SUPFAM" id="SSF47576">
    <property type="entry name" value="Calponin-homology domain, CH-domain"/>
    <property type="match status" value="1"/>
</dbReference>
<dbReference type="Gene3D" id="1.20.5.1430">
    <property type="match status" value="1"/>
</dbReference>
<feature type="non-terminal residue" evidence="13">
    <location>
        <position position="1"/>
    </location>
</feature>
<keyword evidence="6" id="KW-0498">Mitosis</keyword>
<dbReference type="FunFam" id="1.10.418.10:FF:000007">
    <property type="entry name" value="Microtubule-associated protein, RP/EB family, member 2"/>
    <property type="match status" value="1"/>
</dbReference>
<dbReference type="SUPFAM" id="SSF140612">
    <property type="entry name" value="EB1 dimerisation domain-like"/>
    <property type="match status" value="1"/>
</dbReference>
<evidence type="ECO:0000256" key="9">
    <source>
        <dbReference type="PROSITE-ProRule" id="PRU00576"/>
    </source>
</evidence>
<dbReference type="Gene3D" id="1.10.418.10">
    <property type="entry name" value="Calponin-like domain"/>
    <property type="match status" value="1"/>
</dbReference>
<dbReference type="Proteomes" id="UP001200034">
    <property type="component" value="Unassembled WGS sequence"/>
</dbReference>
<evidence type="ECO:0000256" key="2">
    <source>
        <dbReference type="ARBA" id="ARBA00010729"/>
    </source>
</evidence>
<organism evidence="13 14">
    <name type="scientific">Drosophila rubida</name>
    <dbReference type="NCBI Taxonomy" id="30044"/>
    <lineage>
        <taxon>Eukaryota</taxon>
        <taxon>Metazoa</taxon>
        <taxon>Ecdysozoa</taxon>
        <taxon>Arthropoda</taxon>
        <taxon>Hexapoda</taxon>
        <taxon>Insecta</taxon>
        <taxon>Pterygota</taxon>
        <taxon>Neoptera</taxon>
        <taxon>Endopterygota</taxon>
        <taxon>Diptera</taxon>
        <taxon>Brachycera</taxon>
        <taxon>Muscomorpha</taxon>
        <taxon>Ephydroidea</taxon>
        <taxon>Drosophilidae</taxon>
        <taxon>Drosophila</taxon>
    </lineage>
</organism>
<evidence type="ECO:0000256" key="5">
    <source>
        <dbReference type="ARBA" id="ARBA00022701"/>
    </source>
</evidence>
<dbReference type="GO" id="GO:0051301">
    <property type="term" value="P:cell division"/>
    <property type="evidence" value="ECO:0007669"/>
    <property type="project" value="UniProtKB-KW"/>
</dbReference>
<dbReference type="GO" id="GO:0008017">
    <property type="term" value="F:microtubule binding"/>
    <property type="evidence" value="ECO:0007669"/>
    <property type="project" value="InterPro"/>
</dbReference>
<reference evidence="13" key="1">
    <citation type="journal article" date="2021" name="Mol. Ecol. Resour.">
        <title>Phylogenomic analyses of the genus Drosophila reveals genomic signals of climate adaptation.</title>
        <authorList>
            <person name="Li F."/>
            <person name="Rane R.V."/>
            <person name="Luria V."/>
            <person name="Xiong Z."/>
            <person name="Chen J."/>
            <person name="Li Z."/>
            <person name="Catullo R.A."/>
            <person name="Griffin P.C."/>
            <person name="Schiffer M."/>
            <person name="Pearce S."/>
            <person name="Lee S.F."/>
            <person name="McElroy K."/>
            <person name="Stocker A."/>
            <person name="Shirriffs J."/>
            <person name="Cockerell F."/>
            <person name="Coppin C."/>
            <person name="Sgro C.M."/>
            <person name="Karger A."/>
            <person name="Cain J.W."/>
            <person name="Weber J.A."/>
            <person name="Santpere G."/>
            <person name="Kirschner M.W."/>
            <person name="Hoffmann A.A."/>
            <person name="Oakeshott J.G."/>
            <person name="Zhang G."/>
        </authorList>
    </citation>
    <scope>NUCLEOTIDE SEQUENCE</scope>
    <source>
        <strain evidence="13">BGI-SZ-2011g</strain>
    </source>
</reference>
<evidence type="ECO:0000259" key="11">
    <source>
        <dbReference type="PROSITE" id="PS50021"/>
    </source>
</evidence>
<feature type="region of interest" description="Disordered" evidence="10">
    <location>
        <begin position="175"/>
        <end position="203"/>
    </location>
</feature>
<feature type="compositionally biased region" description="Low complexity" evidence="10">
    <location>
        <begin position="175"/>
        <end position="196"/>
    </location>
</feature>
<evidence type="ECO:0000256" key="4">
    <source>
        <dbReference type="ARBA" id="ARBA00022618"/>
    </source>
</evidence>
<accession>A0AAD4KE28</accession>
<feature type="domain" description="Calponin-homology (CH)" evidence="11">
    <location>
        <begin position="18"/>
        <end position="120"/>
    </location>
</feature>
<evidence type="ECO:0000256" key="7">
    <source>
        <dbReference type="ARBA" id="ARBA00023212"/>
    </source>
</evidence>
<evidence type="ECO:0000256" key="1">
    <source>
        <dbReference type="ARBA" id="ARBA00004245"/>
    </source>
</evidence>
<comment type="similarity">
    <text evidence="2">Belongs to the MAPRE family.</text>
</comment>
<dbReference type="EMBL" id="JAJJHW010000095">
    <property type="protein sequence ID" value="KAH8387575.1"/>
    <property type="molecule type" value="Genomic_DNA"/>
</dbReference>